<dbReference type="PANTHER" id="PTHR47478:SF1">
    <property type="entry name" value="PYRIMIDINE 5'-NUCLEOTIDASE YJJG"/>
    <property type="match status" value="1"/>
</dbReference>
<dbReference type="SUPFAM" id="SSF56784">
    <property type="entry name" value="HAD-like"/>
    <property type="match status" value="1"/>
</dbReference>
<dbReference type="Proteomes" id="UP000245938">
    <property type="component" value="Unassembled WGS sequence"/>
</dbReference>
<dbReference type="GO" id="GO:0008253">
    <property type="term" value="F:5'-nucleotidase activity"/>
    <property type="evidence" value="ECO:0007669"/>
    <property type="project" value="InterPro"/>
</dbReference>
<dbReference type="SFLD" id="SFLDG01129">
    <property type="entry name" value="C1.5:_HAD__Beta-PGM__Phosphata"/>
    <property type="match status" value="1"/>
</dbReference>
<proteinExistence type="predicted"/>
<dbReference type="InterPro" id="IPR041492">
    <property type="entry name" value="HAD_2"/>
</dbReference>
<protein>
    <submittedName>
        <fullName evidence="1">Noncanonical pyrimidine nucleotidase, YjjG family</fullName>
    </submittedName>
</protein>
<keyword evidence="2" id="KW-1185">Reference proteome</keyword>
<accession>A0A2U3ANJ5</accession>
<sequence length="232" mass="26658">MIVLYKYLLFDLDETLFDYQAAETAALNRVLQEYDVVEYAEQFKKTYHLINNKLWSDYEKGLVQKDEILATRFSKTVAQLKLSLDGSKMTVDYQLFLGQGYQLIDGAIKCLEKLRQQGFKLYALTNGVERTQLSRLSGSSLDRYFEKVYISEQTGSQKPFLAFYDFVFNNSPEIEKEFALMIGDSLTSDIQGAINATIDSCWYNPHQIENNSGIQATYIIGNYDELINIVSK</sequence>
<dbReference type="AlphaFoldDB" id="A0A2U3ANJ5"/>
<dbReference type="Gene3D" id="1.10.150.240">
    <property type="entry name" value="Putative phosphatase, domain 2"/>
    <property type="match status" value="1"/>
</dbReference>
<dbReference type="OrthoDB" id="9802350at2"/>
<dbReference type="InterPro" id="IPR011951">
    <property type="entry name" value="HAD-SF_hydro_IA_YjjG/PynA"/>
</dbReference>
<gene>
    <name evidence="1" type="ORF">DEX24_05940</name>
</gene>
<dbReference type="InterPro" id="IPR023198">
    <property type="entry name" value="PGP-like_dom2"/>
</dbReference>
<reference evidence="1 2" key="1">
    <citation type="submission" date="2018-05" db="EMBL/GenBank/DDBJ databases">
        <title>Kurthia sibirica genome sequence.</title>
        <authorList>
            <person name="Maclea K.S."/>
            <person name="Goen A.E."/>
        </authorList>
    </citation>
    <scope>NUCLEOTIDE SEQUENCE [LARGE SCALE GENOMIC DNA]</scope>
    <source>
        <strain evidence="1 2">ATCC 49154</strain>
    </source>
</reference>
<dbReference type="PANTHER" id="PTHR47478">
    <property type="match status" value="1"/>
</dbReference>
<dbReference type="InterPro" id="IPR036412">
    <property type="entry name" value="HAD-like_sf"/>
</dbReference>
<dbReference type="InterPro" id="IPR006439">
    <property type="entry name" value="HAD-SF_hydro_IA"/>
</dbReference>
<dbReference type="EMBL" id="QFVR01000005">
    <property type="protein sequence ID" value="PWI26069.1"/>
    <property type="molecule type" value="Genomic_DNA"/>
</dbReference>
<dbReference type="NCBIfam" id="TIGR02254">
    <property type="entry name" value="YjjG_YfnB"/>
    <property type="match status" value="1"/>
</dbReference>
<comment type="caution">
    <text evidence="1">The sequence shown here is derived from an EMBL/GenBank/DDBJ whole genome shotgun (WGS) entry which is preliminary data.</text>
</comment>
<dbReference type="SFLD" id="SFLDS00003">
    <property type="entry name" value="Haloacid_Dehalogenase"/>
    <property type="match status" value="1"/>
</dbReference>
<dbReference type="Pfam" id="PF13419">
    <property type="entry name" value="HAD_2"/>
    <property type="match status" value="1"/>
</dbReference>
<organism evidence="1 2">
    <name type="scientific">Kurthia sibirica</name>
    <dbReference type="NCBI Taxonomy" id="202750"/>
    <lineage>
        <taxon>Bacteria</taxon>
        <taxon>Bacillati</taxon>
        <taxon>Bacillota</taxon>
        <taxon>Bacilli</taxon>
        <taxon>Bacillales</taxon>
        <taxon>Caryophanaceae</taxon>
        <taxon>Kurthia</taxon>
    </lineage>
</organism>
<dbReference type="NCBIfam" id="TIGR01549">
    <property type="entry name" value="HAD-SF-IA-v1"/>
    <property type="match status" value="1"/>
</dbReference>
<evidence type="ECO:0000313" key="1">
    <source>
        <dbReference type="EMBL" id="PWI26069.1"/>
    </source>
</evidence>
<name>A0A2U3ANJ5_9BACL</name>
<dbReference type="Gene3D" id="3.40.50.1000">
    <property type="entry name" value="HAD superfamily/HAD-like"/>
    <property type="match status" value="1"/>
</dbReference>
<evidence type="ECO:0000313" key="2">
    <source>
        <dbReference type="Proteomes" id="UP000245938"/>
    </source>
</evidence>
<dbReference type="InterPro" id="IPR023214">
    <property type="entry name" value="HAD_sf"/>
</dbReference>
<dbReference type="InterPro" id="IPR052550">
    <property type="entry name" value="Pyrimidine_5'-ntase_YjjG"/>
</dbReference>